<sequence>MAEPKPIDEINGLQLREQATELVSYALELMNLGFTLPITWWRDHIVEDPSEKLTRRLTVDGPVVHRAAISIFDSYDKCCVLLMNYTNAAYESFWLVMDQAEHLLCNVMRPGRVFQFSELRTKGSLSRHGMRILTSMHFLVWVKHSGSDDIMLALSKLPRDWHYDIQTKPIRTSFAQWRDHVGRNLHMTIIQELVNNYLALREPERFGGGA</sequence>
<evidence type="ECO:0000313" key="2">
    <source>
        <dbReference type="Proteomes" id="UP000596123"/>
    </source>
</evidence>
<organism evidence="1 2">
    <name type="scientific">Erwinia phage pEa_SNUABM_5</name>
    <dbReference type="NCBI Taxonomy" id="2797313"/>
    <lineage>
        <taxon>Viruses</taxon>
        <taxon>Duplodnaviria</taxon>
        <taxon>Heunggongvirae</taxon>
        <taxon>Uroviricota</taxon>
        <taxon>Caudoviricetes</taxon>
        <taxon>Rivsvirus</taxon>
        <taxon>Rivsvirus SNUABM5</taxon>
    </lineage>
</organism>
<gene>
    <name evidence="1" type="ORF">pEaSNUABM5_00027</name>
</gene>
<accession>A0A7T8IW24</accession>
<name>A0A7T8IW24_9CAUD</name>
<protein>
    <submittedName>
        <fullName evidence="1">Uncharacterized protein</fullName>
    </submittedName>
</protein>
<dbReference type="EMBL" id="MW366843">
    <property type="protein sequence ID" value="QQO90169.1"/>
    <property type="molecule type" value="Genomic_DNA"/>
</dbReference>
<reference evidence="1 2" key="1">
    <citation type="submission" date="2020-12" db="EMBL/GenBank/DDBJ databases">
        <title>Complete genome sequence of Erwinia phage pEa_SNUABM_5.</title>
        <authorList>
            <person name="Kim S.G."/>
            <person name="Lee S.B."/>
            <person name="Kwon J."/>
            <person name="Park S.C."/>
        </authorList>
    </citation>
    <scope>NUCLEOTIDE SEQUENCE [LARGE SCALE GENOMIC DNA]</scope>
</reference>
<dbReference type="Proteomes" id="UP000596123">
    <property type="component" value="Segment"/>
</dbReference>
<evidence type="ECO:0000313" key="1">
    <source>
        <dbReference type="EMBL" id="QQO90169.1"/>
    </source>
</evidence>
<keyword evidence="2" id="KW-1185">Reference proteome</keyword>
<proteinExistence type="predicted"/>